<sequence length="151" mass="17313">MLDLAGKAIAIATSLAGGGILWGWLDRRATARANAQKAAREEDRDEVEDDRKWRAEMRTDMEALRTERDRERTMRYAEERSHADTKRDRDRGWDLARWWKGAAWGMRHRAANARQAADDLARSKGIEPPPWSGSLDLPTDLEEPIPRHPAE</sequence>
<name>A0A502FV71_9PROT</name>
<evidence type="ECO:0000256" key="2">
    <source>
        <dbReference type="SAM" id="Phobius"/>
    </source>
</evidence>
<feature type="transmembrane region" description="Helical" evidence="2">
    <location>
        <begin position="6"/>
        <end position="25"/>
    </location>
</feature>
<gene>
    <name evidence="3" type="ORF">EAH89_17380</name>
</gene>
<organism evidence="3 4">
    <name type="scientific">Muricoccus nepalensis</name>
    <dbReference type="NCBI Taxonomy" id="1854500"/>
    <lineage>
        <taxon>Bacteria</taxon>
        <taxon>Pseudomonadati</taxon>
        <taxon>Pseudomonadota</taxon>
        <taxon>Alphaproteobacteria</taxon>
        <taxon>Acetobacterales</taxon>
        <taxon>Roseomonadaceae</taxon>
        <taxon>Muricoccus</taxon>
    </lineage>
</organism>
<keyword evidence="2" id="KW-0812">Transmembrane</keyword>
<dbReference type="Proteomes" id="UP000317078">
    <property type="component" value="Unassembled WGS sequence"/>
</dbReference>
<keyword evidence="2" id="KW-1133">Transmembrane helix</keyword>
<dbReference type="OrthoDB" id="9862255at2"/>
<evidence type="ECO:0000313" key="4">
    <source>
        <dbReference type="Proteomes" id="UP000317078"/>
    </source>
</evidence>
<dbReference type="EMBL" id="RCZP01000018">
    <property type="protein sequence ID" value="TPG53289.1"/>
    <property type="molecule type" value="Genomic_DNA"/>
</dbReference>
<feature type="compositionally biased region" description="Basic and acidic residues" evidence="1">
    <location>
        <begin position="116"/>
        <end position="125"/>
    </location>
</feature>
<feature type="region of interest" description="Disordered" evidence="1">
    <location>
        <begin position="109"/>
        <end position="151"/>
    </location>
</feature>
<feature type="region of interest" description="Disordered" evidence="1">
    <location>
        <begin position="64"/>
        <end position="90"/>
    </location>
</feature>
<comment type="caution">
    <text evidence="3">The sequence shown here is derived from an EMBL/GenBank/DDBJ whole genome shotgun (WGS) entry which is preliminary data.</text>
</comment>
<keyword evidence="4" id="KW-1185">Reference proteome</keyword>
<dbReference type="AlphaFoldDB" id="A0A502FV71"/>
<evidence type="ECO:0000313" key="3">
    <source>
        <dbReference type="EMBL" id="TPG53289.1"/>
    </source>
</evidence>
<accession>A0A502FV71</accession>
<proteinExistence type="predicted"/>
<dbReference type="RefSeq" id="WP_140884991.1">
    <property type="nucleotide sequence ID" value="NZ_RCZP01000018.1"/>
</dbReference>
<keyword evidence="2" id="KW-0472">Membrane</keyword>
<protein>
    <submittedName>
        <fullName evidence="3">Uncharacterized protein</fullName>
    </submittedName>
</protein>
<reference evidence="3 4" key="1">
    <citation type="journal article" date="2019" name="Environ. Microbiol.">
        <title>Species interactions and distinct microbial communities in high Arctic permafrost affected cryosols are associated with the CH4 and CO2 gas fluxes.</title>
        <authorList>
            <person name="Altshuler I."/>
            <person name="Hamel J."/>
            <person name="Turney S."/>
            <person name="Magnuson E."/>
            <person name="Levesque R."/>
            <person name="Greer C."/>
            <person name="Whyte L.G."/>
        </authorList>
    </citation>
    <scope>NUCLEOTIDE SEQUENCE [LARGE SCALE GENOMIC DNA]</scope>
    <source>
        <strain evidence="3 4">S9.3B</strain>
    </source>
</reference>
<evidence type="ECO:0000256" key="1">
    <source>
        <dbReference type="SAM" id="MobiDB-lite"/>
    </source>
</evidence>